<organism evidence="5 6">
    <name type="scientific">Klebsiella pneumoniae</name>
    <dbReference type="NCBI Taxonomy" id="573"/>
    <lineage>
        <taxon>Bacteria</taxon>
        <taxon>Pseudomonadati</taxon>
        <taxon>Pseudomonadota</taxon>
        <taxon>Gammaproteobacteria</taxon>
        <taxon>Enterobacterales</taxon>
        <taxon>Enterobacteriaceae</taxon>
        <taxon>Klebsiella/Raoultella group</taxon>
        <taxon>Klebsiella</taxon>
        <taxon>Klebsiella pneumoniae complex</taxon>
    </lineage>
</organism>
<evidence type="ECO:0000313" key="6">
    <source>
        <dbReference type="Proteomes" id="UP000254103"/>
    </source>
</evidence>
<comment type="similarity">
    <text evidence="1">Belongs to the phage antitermination Q type 1 family.</text>
</comment>
<sequence>MQRDIQLVLERWGTWAISEGSQVDWSPIAAGFKGLLLNTSKSRESCCDNDGLIVDAAVGMLKRAGRDDELNLVMLHYMHNVSKSTIARWEKCSEGKIRNRLMIAETFIDACIIMSGARLEMDDWAHKKEVEKVA</sequence>
<protein>
    <submittedName>
        <fullName evidence="5">Antitermination protein from phage origin</fullName>
    </submittedName>
</protein>
<gene>
    <name evidence="5" type="ORF">NCTC5052_03126</name>
</gene>
<accession>A0A0J4XSQ0</accession>
<name>A0A0J4XSQ0_KLEPN</name>
<evidence type="ECO:0000256" key="4">
    <source>
        <dbReference type="ARBA" id="ARBA00023163"/>
    </source>
</evidence>
<proteinExistence type="inferred from homology"/>
<dbReference type="RefSeq" id="WP_029497192.1">
    <property type="nucleotide sequence ID" value="NZ_BFCX01000024.1"/>
</dbReference>
<evidence type="ECO:0000256" key="3">
    <source>
        <dbReference type="ARBA" id="ARBA00023125"/>
    </source>
</evidence>
<evidence type="ECO:0000256" key="2">
    <source>
        <dbReference type="ARBA" id="ARBA00023015"/>
    </source>
</evidence>
<dbReference type="GO" id="GO:0003677">
    <property type="term" value="F:DNA binding"/>
    <property type="evidence" value="ECO:0007669"/>
    <property type="project" value="UniProtKB-KW"/>
</dbReference>
<dbReference type="AlphaFoldDB" id="A0A0J4XSQ0"/>
<dbReference type="EMBL" id="UGLJ01000002">
    <property type="protein sequence ID" value="STT94685.1"/>
    <property type="molecule type" value="Genomic_DNA"/>
</dbReference>
<keyword evidence="2" id="KW-0805">Transcription regulation</keyword>
<dbReference type="InterPro" id="IPR010534">
    <property type="entry name" value="Phage_933W_GpQ"/>
</dbReference>
<dbReference type="Proteomes" id="UP000254103">
    <property type="component" value="Unassembled WGS sequence"/>
</dbReference>
<evidence type="ECO:0000256" key="1">
    <source>
        <dbReference type="ARBA" id="ARBA00010234"/>
    </source>
</evidence>
<evidence type="ECO:0000313" key="5">
    <source>
        <dbReference type="EMBL" id="STT94685.1"/>
    </source>
</evidence>
<keyword evidence="4" id="KW-0804">Transcription</keyword>
<dbReference type="Pfam" id="PF06530">
    <property type="entry name" value="Phage_antitermQ"/>
    <property type="match status" value="1"/>
</dbReference>
<dbReference type="GO" id="GO:0060567">
    <property type="term" value="P:negative regulation of termination of DNA-templated transcription"/>
    <property type="evidence" value="ECO:0007669"/>
    <property type="project" value="InterPro"/>
</dbReference>
<reference evidence="5 6" key="1">
    <citation type="submission" date="2018-06" db="EMBL/GenBank/DDBJ databases">
        <authorList>
            <consortium name="Pathogen Informatics"/>
            <person name="Doyle S."/>
        </authorList>
    </citation>
    <scope>NUCLEOTIDE SEQUENCE [LARGE SCALE GENOMIC DNA]</scope>
    <source>
        <strain evidence="5 6">NCTC5052</strain>
    </source>
</reference>
<keyword evidence="3" id="KW-0238">DNA-binding</keyword>